<accession>A0A7I8LI10</accession>
<gene>
    <name evidence="1" type="ORF">SI8410_15019626</name>
</gene>
<keyword evidence="2" id="KW-1185">Reference proteome</keyword>
<name>A0A7I8LI10_SPIIN</name>
<dbReference type="EMBL" id="LR746278">
    <property type="protein sequence ID" value="CAA7408948.1"/>
    <property type="molecule type" value="Genomic_DNA"/>
</dbReference>
<proteinExistence type="predicted"/>
<dbReference type="AlphaFoldDB" id="A0A7I8LI10"/>
<evidence type="ECO:0000313" key="2">
    <source>
        <dbReference type="Proteomes" id="UP000663760"/>
    </source>
</evidence>
<dbReference type="Proteomes" id="UP000663760">
    <property type="component" value="Chromosome 15"/>
</dbReference>
<evidence type="ECO:0000313" key="1">
    <source>
        <dbReference type="EMBL" id="CAA7408948.1"/>
    </source>
</evidence>
<sequence>MRGTYKSIGSTSELEEWSCRAMSRRLEWLKTTHLRSTGKGMAYAGEADFAVREEPQARARVARTNTGMCAPLPFHVTND</sequence>
<reference evidence="1" key="1">
    <citation type="submission" date="2020-02" db="EMBL/GenBank/DDBJ databases">
        <authorList>
            <person name="Scholz U."/>
            <person name="Mascher M."/>
            <person name="Fiebig A."/>
        </authorList>
    </citation>
    <scope>NUCLEOTIDE SEQUENCE</scope>
</reference>
<protein>
    <submittedName>
        <fullName evidence="1">Uncharacterized protein</fullName>
    </submittedName>
</protein>
<organism evidence="1 2">
    <name type="scientific">Spirodela intermedia</name>
    <name type="common">Intermediate duckweed</name>
    <dbReference type="NCBI Taxonomy" id="51605"/>
    <lineage>
        <taxon>Eukaryota</taxon>
        <taxon>Viridiplantae</taxon>
        <taxon>Streptophyta</taxon>
        <taxon>Embryophyta</taxon>
        <taxon>Tracheophyta</taxon>
        <taxon>Spermatophyta</taxon>
        <taxon>Magnoliopsida</taxon>
        <taxon>Liliopsida</taxon>
        <taxon>Araceae</taxon>
        <taxon>Lemnoideae</taxon>
        <taxon>Spirodela</taxon>
    </lineage>
</organism>